<dbReference type="AlphaFoldDB" id="A0AAD9Y6R2"/>
<reference evidence="3" key="1">
    <citation type="submission" date="2023-02" db="EMBL/GenBank/DDBJ databases">
        <title>Colletotrichum kahawae CIFC_Que2 genome sequencing and assembly.</title>
        <authorList>
            <person name="Baroncelli R."/>
        </authorList>
    </citation>
    <scope>NUCLEOTIDE SEQUENCE</scope>
    <source>
        <strain evidence="3">CIFC_Que2</strain>
    </source>
</reference>
<evidence type="ECO:0000313" key="3">
    <source>
        <dbReference type="EMBL" id="KAK2740857.1"/>
    </source>
</evidence>
<sequence length="420" mass="46056">MLVVVPFANTKHCSQDGREHLWSLECSSPRNDTSSGTLTVRDNRTDLQYQIPITQNAINAIDVGRIVDPSHQGQSGLRIFDPGYLNTACTKSSITFIDGQRGYIQGELPDKSEKEGFQRKLAASCVPPDHVIRTIASFSRDSPTSTMMIAGIAAYASHDEGAISTMGSAKPAYLGRAGQVDGAIIRCISALATVVALVYCHKRGKDLTPADPNDSLVANVLWILYADHEMTNSTAAFLHAASTLTDPLSCCISGIVSGYGPLHGGAIDLAYKTFEKIKTPSEVCSHITDVKENKERLYGYGHRIYKTVDPRVKLIHRIIDQHREKVESNPMLAVALEIDRVANDDEYFTSRNLKANADLYGCFLYTAMGFETDIIVAMATLSRTAGVLAHWREAMLEKGPTLWRPKQIFTGKVFSPTVKT</sequence>
<dbReference type="GO" id="GO:0046912">
    <property type="term" value="F:acyltransferase activity, acyl groups converted into alkyl on transfer"/>
    <property type="evidence" value="ECO:0007669"/>
    <property type="project" value="InterPro"/>
</dbReference>
<organism evidence="3 4">
    <name type="scientific">Colletotrichum kahawae</name>
    <name type="common">Coffee berry disease fungus</name>
    <dbReference type="NCBI Taxonomy" id="34407"/>
    <lineage>
        <taxon>Eukaryota</taxon>
        <taxon>Fungi</taxon>
        <taxon>Dikarya</taxon>
        <taxon>Ascomycota</taxon>
        <taxon>Pezizomycotina</taxon>
        <taxon>Sordariomycetes</taxon>
        <taxon>Hypocreomycetidae</taxon>
        <taxon>Glomerellales</taxon>
        <taxon>Glomerellaceae</taxon>
        <taxon>Colletotrichum</taxon>
        <taxon>Colletotrichum gloeosporioides species complex</taxon>
    </lineage>
</organism>
<name>A0AAD9Y6R2_COLKA</name>
<proteinExistence type="inferred from homology"/>
<dbReference type="PROSITE" id="PS00480">
    <property type="entry name" value="CITRATE_SYNTHASE"/>
    <property type="match status" value="1"/>
</dbReference>
<evidence type="ECO:0000256" key="1">
    <source>
        <dbReference type="ARBA" id="ARBA00010566"/>
    </source>
</evidence>
<dbReference type="GO" id="GO:0005975">
    <property type="term" value="P:carbohydrate metabolic process"/>
    <property type="evidence" value="ECO:0007669"/>
    <property type="project" value="TreeGrafter"/>
</dbReference>
<dbReference type="InterPro" id="IPR016143">
    <property type="entry name" value="Citrate_synth-like_sm_a-sub"/>
</dbReference>
<dbReference type="EMBL" id="VYYT01000345">
    <property type="protein sequence ID" value="KAK2740857.1"/>
    <property type="molecule type" value="Genomic_DNA"/>
</dbReference>
<dbReference type="InterPro" id="IPR036969">
    <property type="entry name" value="Citrate_synthase_sf"/>
</dbReference>
<dbReference type="GO" id="GO:0006099">
    <property type="term" value="P:tricarboxylic acid cycle"/>
    <property type="evidence" value="ECO:0007669"/>
    <property type="project" value="TreeGrafter"/>
</dbReference>
<protein>
    <submittedName>
        <fullName evidence="3">Citrate synthase</fullName>
    </submittedName>
</protein>
<accession>A0AAD9Y6R2</accession>
<dbReference type="Pfam" id="PF00285">
    <property type="entry name" value="Citrate_synt"/>
    <property type="match status" value="1"/>
</dbReference>
<dbReference type="PANTHER" id="PTHR11739:SF4">
    <property type="entry name" value="CITRATE SYNTHASE, PEROXISOMAL"/>
    <property type="match status" value="1"/>
</dbReference>
<comment type="similarity">
    <text evidence="1">Belongs to the citrate synthase family.</text>
</comment>
<evidence type="ECO:0000256" key="2">
    <source>
        <dbReference type="ARBA" id="ARBA00022679"/>
    </source>
</evidence>
<keyword evidence="4" id="KW-1185">Reference proteome</keyword>
<comment type="caution">
    <text evidence="3">The sequence shown here is derived from an EMBL/GenBank/DDBJ whole genome shotgun (WGS) entry which is preliminary data.</text>
</comment>
<dbReference type="InterPro" id="IPR002020">
    <property type="entry name" value="Citrate_synthase"/>
</dbReference>
<dbReference type="Gene3D" id="1.10.580.10">
    <property type="entry name" value="Citrate Synthase, domain 1"/>
    <property type="match status" value="2"/>
</dbReference>
<dbReference type="GO" id="GO:0005759">
    <property type="term" value="C:mitochondrial matrix"/>
    <property type="evidence" value="ECO:0007669"/>
    <property type="project" value="TreeGrafter"/>
</dbReference>
<dbReference type="Proteomes" id="UP001281614">
    <property type="component" value="Unassembled WGS sequence"/>
</dbReference>
<dbReference type="Gene3D" id="1.10.230.10">
    <property type="entry name" value="Cytochrome P450-Terp, domain 2"/>
    <property type="match status" value="1"/>
</dbReference>
<dbReference type="InterPro" id="IPR016142">
    <property type="entry name" value="Citrate_synth-like_lrg_a-sub"/>
</dbReference>
<dbReference type="SUPFAM" id="SSF48256">
    <property type="entry name" value="Citrate synthase"/>
    <property type="match status" value="1"/>
</dbReference>
<dbReference type="PANTHER" id="PTHR11739">
    <property type="entry name" value="CITRATE SYNTHASE"/>
    <property type="match status" value="1"/>
</dbReference>
<evidence type="ECO:0000313" key="4">
    <source>
        <dbReference type="Proteomes" id="UP001281614"/>
    </source>
</evidence>
<dbReference type="InterPro" id="IPR019810">
    <property type="entry name" value="Citrate_synthase_AS"/>
</dbReference>
<keyword evidence="2" id="KW-0808">Transferase</keyword>
<gene>
    <name evidence="3" type="ORF">CKAH01_07135</name>
</gene>